<dbReference type="PANTHER" id="PTHR46246:SF1">
    <property type="entry name" value="GUANOSINE-3',5'-BIS(DIPHOSPHATE) 3'-PYROPHOSPHOHYDROLASE MESH1"/>
    <property type="match status" value="1"/>
</dbReference>
<dbReference type="InterPro" id="IPR052194">
    <property type="entry name" value="MESH1"/>
</dbReference>
<dbReference type="GO" id="GO:0008893">
    <property type="term" value="F:guanosine-3',5'-bis(diphosphate) 3'-diphosphatase activity"/>
    <property type="evidence" value="ECO:0007669"/>
    <property type="project" value="TreeGrafter"/>
</dbReference>
<sequence>MSTLVWPWEYAQAITYQIVRPFPSFDTHMRTIHRTHLGLMKWHRSGAGQLLPNSASRMRAKLVHLADKLYNLRDLERQTPIGWDRRRVKEYFRWSKEVIAGMKGTNEYLETTLDDLINKHLA</sequence>
<dbReference type="SUPFAM" id="SSF109604">
    <property type="entry name" value="HD-domain/PDEase-like"/>
    <property type="match status" value="1"/>
</dbReference>
<reference evidence="1 2" key="1">
    <citation type="submission" date="2015-09" db="EMBL/GenBank/DDBJ databases">
        <title>Draft genome of the parasitic nematode Teladorsagia circumcincta isolate WARC Sus (inbred).</title>
        <authorList>
            <person name="Mitreva M."/>
        </authorList>
    </citation>
    <scope>NUCLEOTIDE SEQUENCE [LARGE SCALE GENOMIC DNA]</scope>
    <source>
        <strain evidence="1 2">S</strain>
    </source>
</reference>
<dbReference type="EMBL" id="KZ346210">
    <property type="protein sequence ID" value="PIO70613.1"/>
    <property type="molecule type" value="Genomic_DNA"/>
</dbReference>
<dbReference type="OrthoDB" id="430679at2759"/>
<organism evidence="1 2">
    <name type="scientific">Teladorsagia circumcincta</name>
    <name type="common">Brown stomach worm</name>
    <name type="synonym">Ostertagia circumcincta</name>
    <dbReference type="NCBI Taxonomy" id="45464"/>
    <lineage>
        <taxon>Eukaryota</taxon>
        <taxon>Metazoa</taxon>
        <taxon>Ecdysozoa</taxon>
        <taxon>Nematoda</taxon>
        <taxon>Chromadorea</taxon>
        <taxon>Rhabditida</taxon>
        <taxon>Rhabditina</taxon>
        <taxon>Rhabditomorpha</taxon>
        <taxon>Strongyloidea</taxon>
        <taxon>Trichostrongylidae</taxon>
        <taxon>Teladorsagia</taxon>
    </lineage>
</organism>
<gene>
    <name evidence="1" type="ORF">TELCIR_07525</name>
</gene>
<evidence type="ECO:0000313" key="2">
    <source>
        <dbReference type="Proteomes" id="UP000230423"/>
    </source>
</evidence>
<protein>
    <submittedName>
        <fullName evidence="1">Uncharacterized protein</fullName>
    </submittedName>
</protein>
<keyword evidence="2" id="KW-1185">Reference proteome</keyword>
<dbReference type="Proteomes" id="UP000230423">
    <property type="component" value="Unassembled WGS sequence"/>
</dbReference>
<accession>A0A2G9UKE0</accession>
<dbReference type="Gene3D" id="1.10.3210.10">
    <property type="entry name" value="Hypothetical protein af1432"/>
    <property type="match status" value="1"/>
</dbReference>
<evidence type="ECO:0000313" key="1">
    <source>
        <dbReference type="EMBL" id="PIO70613.1"/>
    </source>
</evidence>
<proteinExistence type="predicted"/>
<dbReference type="PANTHER" id="PTHR46246">
    <property type="entry name" value="GUANOSINE-3',5'-BIS(DIPHOSPHATE) 3'-PYROPHOSPHOHYDROLASE MESH1"/>
    <property type="match status" value="1"/>
</dbReference>
<name>A0A2G9UKE0_TELCI</name>
<dbReference type="AlphaFoldDB" id="A0A2G9UKE0"/>